<evidence type="ECO:0000313" key="9">
    <source>
        <dbReference type="EMBL" id="AZQ76123.1"/>
    </source>
</evidence>
<dbReference type="InterPro" id="IPR011138">
    <property type="entry name" value="Cytochrome_b-558"/>
</dbReference>
<dbReference type="SUPFAM" id="SSF81343">
    <property type="entry name" value="Fumarate reductase respiratory complex transmembrane subunits"/>
    <property type="match status" value="1"/>
</dbReference>
<dbReference type="Gene3D" id="1.20.1300.10">
    <property type="entry name" value="Fumarate reductase/succinate dehydrogenase, transmembrane subunit"/>
    <property type="match status" value="1"/>
</dbReference>
<feature type="transmembrane region" description="Helical" evidence="8">
    <location>
        <begin position="75"/>
        <end position="96"/>
    </location>
</feature>
<feature type="transmembrane region" description="Helical" evidence="8">
    <location>
        <begin position="211"/>
        <end position="239"/>
    </location>
</feature>
<evidence type="ECO:0000256" key="4">
    <source>
        <dbReference type="ARBA" id="ARBA00022723"/>
    </source>
</evidence>
<dbReference type="AlphaFoldDB" id="A0A3Q9G5I9"/>
<dbReference type="NCBIfam" id="TIGR02046">
    <property type="entry name" value="sdhC_b558_fam"/>
    <property type="match status" value="1"/>
</dbReference>
<evidence type="ECO:0000256" key="2">
    <source>
        <dbReference type="ARBA" id="ARBA00022617"/>
    </source>
</evidence>
<proteinExistence type="predicted"/>
<evidence type="ECO:0000313" key="10">
    <source>
        <dbReference type="Proteomes" id="UP000280344"/>
    </source>
</evidence>
<dbReference type="OrthoDB" id="9788081at2"/>
<dbReference type="InterPro" id="IPR000701">
    <property type="entry name" value="SuccDH_FuR_B_TM-su"/>
</dbReference>
<name>A0A3Q9G5I9_9ACTO</name>
<evidence type="ECO:0000256" key="7">
    <source>
        <dbReference type="ARBA" id="ARBA00023136"/>
    </source>
</evidence>
<comment type="subcellular location">
    <subcellularLocation>
        <location evidence="1">Membrane</location>
    </subcellularLocation>
</comment>
<keyword evidence="4" id="KW-0479">Metal-binding</keyword>
<dbReference type="EMBL" id="CP034593">
    <property type="protein sequence ID" value="AZQ76123.1"/>
    <property type="molecule type" value="Genomic_DNA"/>
</dbReference>
<feature type="transmembrane region" description="Helical" evidence="8">
    <location>
        <begin position="130"/>
        <end position="152"/>
    </location>
</feature>
<evidence type="ECO:0000256" key="3">
    <source>
        <dbReference type="ARBA" id="ARBA00022692"/>
    </source>
</evidence>
<dbReference type="CDD" id="cd03498">
    <property type="entry name" value="SQR_TypeB_2_TM"/>
    <property type="match status" value="1"/>
</dbReference>
<reference evidence="9 10" key="1">
    <citation type="submission" date="2018-12" db="EMBL/GenBank/DDBJ databases">
        <title>Complete genome sequence of Flaviflexus sp. H23T48.</title>
        <authorList>
            <person name="Bae J.-W."/>
            <person name="Lee J.-Y."/>
        </authorList>
    </citation>
    <scope>NUCLEOTIDE SEQUENCE [LARGE SCALE GENOMIC DNA]</scope>
    <source>
        <strain evidence="9 10">H23T48</strain>
    </source>
</reference>
<dbReference type="GO" id="GO:0046872">
    <property type="term" value="F:metal ion binding"/>
    <property type="evidence" value="ECO:0007669"/>
    <property type="project" value="UniProtKB-KW"/>
</dbReference>
<evidence type="ECO:0000256" key="6">
    <source>
        <dbReference type="ARBA" id="ARBA00023004"/>
    </source>
</evidence>
<evidence type="ECO:0000256" key="1">
    <source>
        <dbReference type="ARBA" id="ARBA00004370"/>
    </source>
</evidence>
<organism evidence="9 10">
    <name type="scientific">Flaviflexus ciconiae</name>
    <dbReference type="NCBI Taxonomy" id="2496867"/>
    <lineage>
        <taxon>Bacteria</taxon>
        <taxon>Bacillati</taxon>
        <taxon>Actinomycetota</taxon>
        <taxon>Actinomycetes</taxon>
        <taxon>Actinomycetales</taxon>
        <taxon>Actinomycetaceae</taxon>
        <taxon>Flaviflexus</taxon>
    </lineage>
</organism>
<gene>
    <name evidence="9" type="ORF">EJ997_01060</name>
</gene>
<dbReference type="InterPro" id="IPR034804">
    <property type="entry name" value="SQR/QFR_C/D"/>
</dbReference>
<feature type="transmembrane region" description="Helical" evidence="8">
    <location>
        <begin position="21"/>
        <end position="41"/>
    </location>
</feature>
<keyword evidence="10" id="KW-1185">Reference proteome</keyword>
<dbReference type="Pfam" id="PF01127">
    <property type="entry name" value="Sdh_cyt"/>
    <property type="match status" value="1"/>
</dbReference>
<accession>A0A3Q9G5I9</accession>
<keyword evidence="5 8" id="KW-1133">Transmembrane helix</keyword>
<evidence type="ECO:0000256" key="8">
    <source>
        <dbReference type="SAM" id="Phobius"/>
    </source>
</evidence>
<keyword evidence="7 8" id="KW-0472">Membrane</keyword>
<dbReference type="GO" id="GO:0016020">
    <property type="term" value="C:membrane"/>
    <property type="evidence" value="ECO:0007669"/>
    <property type="project" value="UniProtKB-SubCell"/>
</dbReference>
<sequence length="240" mass="26757">MATSTQTVPKKVGKLSTSVGLKIQMAVTGLFFVIFVLFHMYGNLKMFNGPEAYNGYAQFLRDVGYPIVPHEGVLWILRVLLLVSVILHAHAAIVLWRRGKVARGPNAYKVKRGKKTVQTYSSRTMRWGGIILLLFIVWHILQFTTLSISVGADDYSAMTPYDRMIAGFQPDVWWGYAIYLVAIAALAMHIRHGAWSALQTLGWSNRYREPVLNGIAILIAAVIFIGFMAPPTAILFGLIS</sequence>
<keyword evidence="2" id="KW-0349">Heme</keyword>
<keyword evidence="3 8" id="KW-0812">Transmembrane</keyword>
<feature type="transmembrane region" description="Helical" evidence="8">
    <location>
        <begin position="172"/>
        <end position="190"/>
    </location>
</feature>
<dbReference type="KEGG" id="flh:EJ997_01060"/>
<protein>
    <submittedName>
        <fullName evidence="9">Succinate dehydrogenase cytochrome b subunit</fullName>
    </submittedName>
</protein>
<dbReference type="RefSeq" id="WP_126702932.1">
    <property type="nucleotide sequence ID" value="NZ_CP034593.1"/>
</dbReference>
<keyword evidence="6" id="KW-0408">Iron</keyword>
<dbReference type="Proteomes" id="UP000280344">
    <property type="component" value="Chromosome"/>
</dbReference>
<evidence type="ECO:0000256" key="5">
    <source>
        <dbReference type="ARBA" id="ARBA00022989"/>
    </source>
</evidence>